<dbReference type="OrthoDB" id="551302at2759"/>
<dbReference type="AlphaFoldDB" id="A0A5B6VID8"/>
<accession>A0A5B6VID8</accession>
<gene>
    <name evidence="2" type="ORF">EPI10_014815</name>
</gene>
<dbReference type="EMBL" id="SMMG02000006">
    <property type="protein sequence ID" value="KAA3468980.1"/>
    <property type="molecule type" value="Genomic_DNA"/>
</dbReference>
<name>A0A5B6VID8_9ROSI</name>
<dbReference type="InterPro" id="IPR007062">
    <property type="entry name" value="PPI-2"/>
</dbReference>
<dbReference type="GO" id="GO:0004864">
    <property type="term" value="F:protein phosphatase inhibitor activity"/>
    <property type="evidence" value="ECO:0007669"/>
    <property type="project" value="InterPro"/>
</dbReference>
<dbReference type="PANTHER" id="PTHR12398">
    <property type="entry name" value="PROTEIN PHOSPHATASE INHIBITOR"/>
    <property type="match status" value="1"/>
</dbReference>
<dbReference type="PANTHER" id="PTHR12398:SF28">
    <property type="entry name" value="PROTEIN PHOSPHATASE INHIBITOR 2-LIKE ISOFORM X1"/>
    <property type="match status" value="1"/>
</dbReference>
<dbReference type="GO" id="GO:0009966">
    <property type="term" value="P:regulation of signal transduction"/>
    <property type="evidence" value="ECO:0007669"/>
    <property type="project" value="InterPro"/>
</dbReference>
<dbReference type="Proteomes" id="UP000325315">
    <property type="component" value="Unassembled WGS sequence"/>
</dbReference>
<feature type="compositionally biased region" description="Basic and acidic residues" evidence="1">
    <location>
        <begin position="49"/>
        <end position="60"/>
    </location>
</feature>
<protein>
    <submittedName>
        <fullName evidence="2">Protein phosphatase inhibitor 2-like isoform X1</fullName>
    </submittedName>
</protein>
<comment type="caution">
    <text evidence="2">The sequence shown here is derived from an EMBL/GenBank/DDBJ whole genome shotgun (WGS) entry which is preliminary data.</text>
</comment>
<evidence type="ECO:0000256" key="1">
    <source>
        <dbReference type="SAM" id="MobiDB-lite"/>
    </source>
</evidence>
<sequence length="200" mass="22892">MVPKKLFKAKLRLADIRVQQPEKDEYPSPFRIRKRVSWNEANLREIEANKQETKKFDEPKTPYPSTIEEDGSSVKSIDFAAHAEALKNALNKLAFTEEHNSPFGETCQDEDQGLAKQKDTVSFEERRRAHYDEFNKVKDVQGKGCSLDDELDNSIHVSGLGSTLDIDSIEIDIEDDDEILQIIDIEETDDLSFPQYSHFG</sequence>
<evidence type="ECO:0000313" key="3">
    <source>
        <dbReference type="Proteomes" id="UP000325315"/>
    </source>
</evidence>
<evidence type="ECO:0000313" key="2">
    <source>
        <dbReference type="EMBL" id="KAA3468980.1"/>
    </source>
</evidence>
<dbReference type="Pfam" id="PF04979">
    <property type="entry name" value="IPP-2"/>
    <property type="match status" value="1"/>
</dbReference>
<organism evidence="2 3">
    <name type="scientific">Gossypium australe</name>
    <dbReference type="NCBI Taxonomy" id="47621"/>
    <lineage>
        <taxon>Eukaryota</taxon>
        <taxon>Viridiplantae</taxon>
        <taxon>Streptophyta</taxon>
        <taxon>Embryophyta</taxon>
        <taxon>Tracheophyta</taxon>
        <taxon>Spermatophyta</taxon>
        <taxon>Magnoliopsida</taxon>
        <taxon>eudicotyledons</taxon>
        <taxon>Gunneridae</taxon>
        <taxon>Pentapetalae</taxon>
        <taxon>rosids</taxon>
        <taxon>malvids</taxon>
        <taxon>Malvales</taxon>
        <taxon>Malvaceae</taxon>
        <taxon>Malvoideae</taxon>
        <taxon>Gossypium</taxon>
    </lineage>
</organism>
<keyword evidence="3" id="KW-1185">Reference proteome</keyword>
<proteinExistence type="predicted"/>
<feature type="region of interest" description="Disordered" evidence="1">
    <location>
        <begin position="49"/>
        <end position="71"/>
    </location>
</feature>
<reference evidence="3" key="1">
    <citation type="journal article" date="2019" name="Plant Biotechnol. J.">
        <title>Genome sequencing of the Australian wild diploid species Gossypium australe highlights disease resistance and delayed gland morphogenesis.</title>
        <authorList>
            <person name="Cai Y."/>
            <person name="Cai X."/>
            <person name="Wang Q."/>
            <person name="Wang P."/>
            <person name="Zhang Y."/>
            <person name="Cai C."/>
            <person name="Xu Y."/>
            <person name="Wang K."/>
            <person name="Zhou Z."/>
            <person name="Wang C."/>
            <person name="Geng S."/>
            <person name="Li B."/>
            <person name="Dong Q."/>
            <person name="Hou Y."/>
            <person name="Wang H."/>
            <person name="Ai P."/>
            <person name="Liu Z."/>
            <person name="Yi F."/>
            <person name="Sun M."/>
            <person name="An G."/>
            <person name="Cheng J."/>
            <person name="Zhang Y."/>
            <person name="Shi Q."/>
            <person name="Xie Y."/>
            <person name="Shi X."/>
            <person name="Chang Y."/>
            <person name="Huang F."/>
            <person name="Chen Y."/>
            <person name="Hong S."/>
            <person name="Mi L."/>
            <person name="Sun Q."/>
            <person name="Zhang L."/>
            <person name="Zhou B."/>
            <person name="Peng R."/>
            <person name="Zhang X."/>
            <person name="Liu F."/>
        </authorList>
    </citation>
    <scope>NUCLEOTIDE SEQUENCE [LARGE SCALE GENOMIC DNA]</scope>
    <source>
        <strain evidence="3">cv. PA1801</strain>
    </source>
</reference>